<dbReference type="AlphaFoldDB" id="A0A1F7VBL8"/>
<reference evidence="2 3" key="1">
    <citation type="journal article" date="2016" name="Nat. Commun.">
        <title>Thousands of microbial genomes shed light on interconnected biogeochemical processes in an aquifer system.</title>
        <authorList>
            <person name="Anantharaman K."/>
            <person name="Brown C.T."/>
            <person name="Hug L.A."/>
            <person name="Sharon I."/>
            <person name="Castelle C.J."/>
            <person name="Probst A.J."/>
            <person name="Thomas B.C."/>
            <person name="Singh A."/>
            <person name="Wilkins M.J."/>
            <person name="Karaoz U."/>
            <person name="Brodie E.L."/>
            <person name="Williams K.H."/>
            <person name="Hubbard S.S."/>
            <person name="Banfield J.F."/>
        </authorList>
    </citation>
    <scope>NUCLEOTIDE SEQUENCE [LARGE SCALE GENOMIC DNA]</scope>
</reference>
<name>A0A1F7VBL8_9BACT</name>
<evidence type="ECO:0000313" key="2">
    <source>
        <dbReference type="EMBL" id="OGL87889.1"/>
    </source>
</evidence>
<accession>A0A1F7VBL8</accession>
<feature type="compositionally biased region" description="Low complexity" evidence="1">
    <location>
        <begin position="52"/>
        <end position="62"/>
    </location>
</feature>
<proteinExistence type="predicted"/>
<evidence type="ECO:0000313" key="3">
    <source>
        <dbReference type="Proteomes" id="UP000178264"/>
    </source>
</evidence>
<dbReference type="EMBL" id="MGER01000044">
    <property type="protein sequence ID" value="OGL87889.1"/>
    <property type="molecule type" value="Genomic_DNA"/>
</dbReference>
<evidence type="ECO:0000256" key="1">
    <source>
        <dbReference type="SAM" id="MobiDB-lite"/>
    </source>
</evidence>
<sequence length="80" mass="8155">MMLILGGKIVVPEADPPQAENTDTIKYPSTLHVLGSLSAFVCAGGGSTRISTSSADTSFGSSEGLGSHCSARVPSRTSAW</sequence>
<feature type="region of interest" description="Disordered" evidence="1">
    <location>
        <begin position="52"/>
        <end position="80"/>
    </location>
</feature>
<organism evidence="2 3">
    <name type="scientific">Candidatus Uhrbacteria bacterium RIFCSPLOWO2_02_FULL_49_11</name>
    <dbReference type="NCBI Taxonomy" id="1802409"/>
    <lineage>
        <taxon>Bacteria</taxon>
        <taxon>Candidatus Uhriibacteriota</taxon>
    </lineage>
</organism>
<comment type="caution">
    <text evidence="2">The sequence shown here is derived from an EMBL/GenBank/DDBJ whole genome shotgun (WGS) entry which is preliminary data.</text>
</comment>
<protein>
    <submittedName>
        <fullName evidence="2">Uncharacterized protein</fullName>
    </submittedName>
</protein>
<gene>
    <name evidence="2" type="ORF">A3I42_03870</name>
</gene>
<dbReference type="Proteomes" id="UP000178264">
    <property type="component" value="Unassembled WGS sequence"/>
</dbReference>